<reference evidence="2 3" key="1">
    <citation type="journal article" date="2014" name="Int. J. Syst. Evol. Microbiol.">
        <title>Complete genome sequence of Corynebacterium casei LMG S-19264T (=DSM 44701T), isolated from a smear-ripened cheese.</title>
        <authorList>
            <consortium name="US DOE Joint Genome Institute (JGI-PGF)"/>
            <person name="Walter F."/>
            <person name="Albersmeier A."/>
            <person name="Kalinowski J."/>
            <person name="Ruckert C."/>
        </authorList>
    </citation>
    <scope>NUCLEOTIDE SEQUENCE [LARGE SCALE GENOMIC DNA]</scope>
    <source>
        <strain evidence="2 3">CGMCC 4.7215</strain>
    </source>
</reference>
<dbReference type="InterPro" id="IPR050404">
    <property type="entry name" value="Heme-degrading_MO"/>
</dbReference>
<proteinExistence type="predicted"/>
<evidence type="ECO:0000313" key="3">
    <source>
        <dbReference type="Proteomes" id="UP001596414"/>
    </source>
</evidence>
<dbReference type="InterPro" id="IPR011008">
    <property type="entry name" value="Dimeric_a/b-barrel"/>
</dbReference>
<dbReference type="InterPro" id="IPR007138">
    <property type="entry name" value="ABM_dom"/>
</dbReference>
<dbReference type="GO" id="GO:0004497">
    <property type="term" value="F:monooxygenase activity"/>
    <property type="evidence" value="ECO:0007669"/>
    <property type="project" value="UniProtKB-KW"/>
</dbReference>
<accession>A0ABD5X529</accession>
<sequence>MIVVANRFDVDDEHSAAFVEQFKETSDHLTEHEGFRGFKVLTPEKADTHVSLTFWRSRDDFDAWVNSEDFAEAHEGDSLSDMMNAHPELEIHEVAFERESTEVIPTAE</sequence>
<comment type="caution">
    <text evidence="2">The sequence shown here is derived from an EMBL/GenBank/DDBJ whole genome shotgun (WGS) entry which is preliminary data.</text>
</comment>
<dbReference type="EMBL" id="JBHSZQ010000002">
    <property type="protein sequence ID" value="MFC7124911.1"/>
    <property type="molecule type" value="Genomic_DNA"/>
</dbReference>
<keyword evidence="2" id="KW-0560">Oxidoreductase</keyword>
<dbReference type="SUPFAM" id="SSF54909">
    <property type="entry name" value="Dimeric alpha+beta barrel"/>
    <property type="match status" value="1"/>
</dbReference>
<feature type="domain" description="ABM" evidence="1">
    <location>
        <begin position="2"/>
        <end position="91"/>
    </location>
</feature>
<dbReference type="PANTHER" id="PTHR34474:SF2">
    <property type="entry name" value="SIGNAL TRANSDUCTION PROTEIN TRAP"/>
    <property type="match status" value="1"/>
</dbReference>
<evidence type="ECO:0000259" key="1">
    <source>
        <dbReference type="PROSITE" id="PS51725"/>
    </source>
</evidence>
<protein>
    <submittedName>
        <fullName evidence="2">Antibiotic biosynthesis monooxygenase family protein</fullName>
        <ecNumber evidence="2">1.14.-.-</ecNumber>
    </submittedName>
</protein>
<organism evidence="2 3">
    <name type="scientific">Halovenus rubra</name>
    <dbReference type="NCBI Taxonomy" id="869890"/>
    <lineage>
        <taxon>Archaea</taxon>
        <taxon>Methanobacteriati</taxon>
        <taxon>Methanobacteriota</taxon>
        <taxon>Stenosarchaea group</taxon>
        <taxon>Halobacteria</taxon>
        <taxon>Halobacteriales</taxon>
        <taxon>Haloarculaceae</taxon>
        <taxon>Halovenus</taxon>
    </lineage>
</organism>
<dbReference type="RefSeq" id="WP_267638315.1">
    <property type="nucleotide sequence ID" value="NZ_JAODIY010000013.1"/>
</dbReference>
<evidence type="ECO:0000313" key="2">
    <source>
        <dbReference type="EMBL" id="MFC7124911.1"/>
    </source>
</evidence>
<name>A0ABD5X529_9EURY</name>
<dbReference type="PROSITE" id="PS51725">
    <property type="entry name" value="ABM"/>
    <property type="match status" value="1"/>
</dbReference>
<keyword evidence="2" id="KW-0503">Monooxygenase</keyword>
<dbReference type="EC" id="1.14.-.-" evidence="2"/>
<dbReference type="AlphaFoldDB" id="A0ABD5X529"/>
<dbReference type="PANTHER" id="PTHR34474">
    <property type="entry name" value="SIGNAL TRANSDUCTION PROTEIN TRAP"/>
    <property type="match status" value="1"/>
</dbReference>
<dbReference type="Gene3D" id="3.30.70.100">
    <property type="match status" value="1"/>
</dbReference>
<gene>
    <name evidence="2" type="ORF">ACFQJ7_02505</name>
</gene>
<dbReference type="Pfam" id="PF03992">
    <property type="entry name" value="ABM"/>
    <property type="match status" value="1"/>
</dbReference>
<dbReference type="Proteomes" id="UP001596414">
    <property type="component" value="Unassembled WGS sequence"/>
</dbReference>